<dbReference type="EMBL" id="CP090167">
    <property type="protein sequence ID" value="UJO18223.1"/>
    <property type="molecule type" value="Genomic_DNA"/>
</dbReference>
<evidence type="ECO:0000313" key="3">
    <source>
        <dbReference type="Proteomes" id="UP000756132"/>
    </source>
</evidence>
<reference evidence="2" key="1">
    <citation type="submission" date="2021-12" db="EMBL/GenBank/DDBJ databases">
        <authorList>
            <person name="Zaccaron A."/>
            <person name="Stergiopoulos I."/>
        </authorList>
    </citation>
    <scope>NUCLEOTIDE SEQUENCE</scope>
    <source>
        <strain evidence="2">Race5_Kim</strain>
    </source>
</reference>
<gene>
    <name evidence="2" type="ORF">CLAFUR5_06025</name>
</gene>
<feature type="region of interest" description="Disordered" evidence="1">
    <location>
        <begin position="300"/>
        <end position="332"/>
    </location>
</feature>
<evidence type="ECO:0000313" key="2">
    <source>
        <dbReference type="EMBL" id="UJO18223.1"/>
    </source>
</evidence>
<dbReference type="AlphaFoldDB" id="A0A9Q8P9J3"/>
<name>A0A9Q8P9J3_PASFU</name>
<dbReference type="RefSeq" id="XP_047762589.1">
    <property type="nucleotide sequence ID" value="XM_047905173.1"/>
</dbReference>
<accession>A0A9Q8P9J3</accession>
<evidence type="ECO:0000256" key="1">
    <source>
        <dbReference type="SAM" id="MobiDB-lite"/>
    </source>
</evidence>
<organism evidence="2 3">
    <name type="scientific">Passalora fulva</name>
    <name type="common">Tomato leaf mold</name>
    <name type="synonym">Cladosporium fulvum</name>
    <dbReference type="NCBI Taxonomy" id="5499"/>
    <lineage>
        <taxon>Eukaryota</taxon>
        <taxon>Fungi</taxon>
        <taxon>Dikarya</taxon>
        <taxon>Ascomycota</taxon>
        <taxon>Pezizomycotina</taxon>
        <taxon>Dothideomycetes</taxon>
        <taxon>Dothideomycetidae</taxon>
        <taxon>Mycosphaerellales</taxon>
        <taxon>Mycosphaerellaceae</taxon>
        <taxon>Fulvia</taxon>
    </lineage>
</organism>
<dbReference type="OrthoDB" id="288942at2759"/>
<protein>
    <submittedName>
        <fullName evidence="2">Uncharacterized protein</fullName>
    </submittedName>
</protein>
<reference evidence="2" key="2">
    <citation type="journal article" date="2022" name="Microb. Genom.">
        <title>A chromosome-scale genome assembly of the tomato pathogen Cladosporium fulvum reveals a compartmentalized genome architecture and the presence of a dispensable chromosome.</title>
        <authorList>
            <person name="Zaccaron A.Z."/>
            <person name="Chen L.H."/>
            <person name="Samaras A."/>
            <person name="Stergiopoulos I."/>
        </authorList>
    </citation>
    <scope>NUCLEOTIDE SEQUENCE</scope>
    <source>
        <strain evidence="2">Race5_Kim</strain>
    </source>
</reference>
<dbReference type="OMA" id="RWEDPLP"/>
<sequence>MGQTERPDGERLCDYISRTTMRQLTMETSLEDHLHKCHQQDQSPLFGQLPKEIRDLIFSFATDQYEDMQNKYSETAFHYRPGNRGPLTTSTSLLSTCRRIWLETSQLPIRKSKITMWFEDNRGPPASDQPKYEFSRAWTSLNKRNFNSIHVFAQKHELDRMFHGRRLNWAHQQIIPRVLRVTMRHTDWNRWEDPLPLDSSHFWLQRALYNHDLSTIDTFHLELETLETYKDQLQVIIDRLMDIHGAPRPLDPVTALIRSAEPYFWHWDGPPTINEEIYPAHAGMARLQYRVAVMTWRAKRSEPGTVPPPATAQHGGRRRPLDPQWITGPPGP</sequence>
<keyword evidence="3" id="KW-1185">Reference proteome</keyword>
<dbReference type="KEGG" id="ffu:CLAFUR5_06025"/>
<proteinExistence type="predicted"/>
<dbReference type="Proteomes" id="UP000756132">
    <property type="component" value="Chromosome 5"/>
</dbReference>
<dbReference type="GeneID" id="71985903"/>